<feature type="transmembrane region" description="Helical" evidence="16">
    <location>
        <begin position="88"/>
        <end position="109"/>
    </location>
</feature>
<dbReference type="GO" id="GO:0046872">
    <property type="term" value="F:metal ion binding"/>
    <property type="evidence" value="ECO:0007669"/>
    <property type="project" value="UniProtKB-KW"/>
</dbReference>
<keyword evidence="16" id="KW-1133">Transmembrane helix</keyword>
<dbReference type="InterPro" id="IPR050482">
    <property type="entry name" value="Sensor_HK_TwoCompSys"/>
</dbReference>
<dbReference type="Proteomes" id="UP000589626">
    <property type="component" value="Unassembled WGS sequence"/>
</dbReference>
<reference evidence="18 19" key="1">
    <citation type="submission" date="2020-08" db="EMBL/GenBank/DDBJ databases">
        <title>Sequencing the genomes of 1000 actinobacteria strains.</title>
        <authorList>
            <person name="Klenk H.-P."/>
        </authorList>
    </citation>
    <scope>NUCLEOTIDE SEQUENCE [LARGE SCALE GENOMIC DNA]</scope>
    <source>
        <strain evidence="18 19">DSM 105498</strain>
    </source>
</reference>
<protein>
    <recommendedName>
        <fullName evidence="5">Oxygen sensor histidine kinase NreB</fullName>
        <ecNumber evidence="4">2.7.13.3</ecNumber>
    </recommendedName>
    <alternativeName>
        <fullName evidence="15">Nitrogen regulation protein B</fullName>
    </alternativeName>
</protein>
<dbReference type="CDD" id="cd16917">
    <property type="entry name" value="HATPase_UhpB-NarQ-NarX-like"/>
    <property type="match status" value="1"/>
</dbReference>
<feature type="transmembrane region" description="Helical" evidence="16">
    <location>
        <begin position="141"/>
        <end position="161"/>
    </location>
</feature>
<dbReference type="PRINTS" id="PR00344">
    <property type="entry name" value="BCTRLSENSOR"/>
</dbReference>
<evidence type="ECO:0000256" key="7">
    <source>
        <dbReference type="ARBA" id="ARBA00022490"/>
    </source>
</evidence>
<accession>A0A7W4VWT8</accession>
<keyword evidence="6" id="KW-0004">4Fe-4S</keyword>
<evidence type="ECO:0000256" key="13">
    <source>
        <dbReference type="ARBA" id="ARBA00023014"/>
    </source>
</evidence>
<keyword evidence="11" id="KW-0408">Iron</keyword>
<dbReference type="Pfam" id="PF07730">
    <property type="entry name" value="HisKA_3"/>
    <property type="match status" value="1"/>
</dbReference>
<feature type="transmembrane region" description="Helical" evidence="16">
    <location>
        <begin position="116"/>
        <end position="135"/>
    </location>
</feature>
<gene>
    <name evidence="18" type="ORF">FHU40_003054</name>
</gene>
<keyword evidence="7" id="KW-0963">Cytoplasm</keyword>
<evidence type="ECO:0000313" key="19">
    <source>
        <dbReference type="Proteomes" id="UP000589626"/>
    </source>
</evidence>
<dbReference type="InterPro" id="IPR005467">
    <property type="entry name" value="His_kinase_dom"/>
</dbReference>
<evidence type="ECO:0000256" key="15">
    <source>
        <dbReference type="ARBA" id="ARBA00030800"/>
    </source>
</evidence>
<keyword evidence="12" id="KW-0902">Two-component regulatory system</keyword>
<feature type="transmembrane region" description="Helical" evidence="16">
    <location>
        <begin position="21"/>
        <end position="39"/>
    </location>
</feature>
<dbReference type="PIRSF" id="PIRSF037434">
    <property type="entry name" value="STHK_ChrS"/>
    <property type="match status" value="1"/>
</dbReference>
<evidence type="ECO:0000259" key="17">
    <source>
        <dbReference type="PROSITE" id="PS50109"/>
    </source>
</evidence>
<dbReference type="InterPro" id="IPR003594">
    <property type="entry name" value="HATPase_dom"/>
</dbReference>
<evidence type="ECO:0000256" key="5">
    <source>
        <dbReference type="ARBA" id="ARBA00017322"/>
    </source>
</evidence>
<comment type="catalytic activity">
    <reaction evidence="1">
        <text>ATP + protein L-histidine = ADP + protein N-phospho-L-histidine.</text>
        <dbReference type="EC" id="2.7.13.3"/>
    </reaction>
</comment>
<dbReference type="Gene3D" id="1.20.5.1930">
    <property type="match status" value="1"/>
</dbReference>
<proteinExistence type="predicted"/>
<dbReference type="Gene3D" id="3.30.565.10">
    <property type="entry name" value="Histidine kinase-like ATPase, C-terminal domain"/>
    <property type="match status" value="1"/>
</dbReference>
<comment type="function">
    <text evidence="14">Member of the two-component regulatory system NreB/NreC involved in the control of dissimilatory nitrate/nitrite reduction in response to oxygen. NreB functions as a direct oxygen sensor histidine kinase which is autophosphorylated, in the absence of oxygen, probably at the conserved histidine residue, and transfers its phosphate group probably to a conserved aspartate residue of NreC. NreB/NreC activates the expression of the nitrate (narGHJI) and nitrite (nir) reductase operons, as well as the putative nitrate transporter gene narT.</text>
</comment>
<dbReference type="GO" id="GO:0000155">
    <property type="term" value="F:phosphorelay sensor kinase activity"/>
    <property type="evidence" value="ECO:0007669"/>
    <property type="project" value="InterPro"/>
</dbReference>
<comment type="subcellular location">
    <subcellularLocation>
        <location evidence="3">Cytoplasm</location>
    </subcellularLocation>
</comment>
<dbReference type="SUPFAM" id="SSF55874">
    <property type="entry name" value="ATPase domain of HSP90 chaperone/DNA topoisomerase II/histidine kinase"/>
    <property type="match status" value="1"/>
</dbReference>
<dbReference type="PANTHER" id="PTHR24421:SF62">
    <property type="entry name" value="SENSORY TRANSDUCTION HISTIDINE KINASE"/>
    <property type="match status" value="1"/>
</dbReference>
<keyword evidence="16" id="KW-0472">Membrane</keyword>
<evidence type="ECO:0000256" key="9">
    <source>
        <dbReference type="ARBA" id="ARBA00022723"/>
    </source>
</evidence>
<evidence type="ECO:0000256" key="2">
    <source>
        <dbReference type="ARBA" id="ARBA00001966"/>
    </source>
</evidence>
<dbReference type="InterPro" id="IPR036890">
    <property type="entry name" value="HATPase_C_sf"/>
</dbReference>
<evidence type="ECO:0000256" key="10">
    <source>
        <dbReference type="ARBA" id="ARBA00022777"/>
    </source>
</evidence>
<keyword evidence="10 18" id="KW-0418">Kinase</keyword>
<evidence type="ECO:0000256" key="11">
    <source>
        <dbReference type="ARBA" id="ARBA00023004"/>
    </source>
</evidence>
<dbReference type="SMART" id="SM00387">
    <property type="entry name" value="HATPase_c"/>
    <property type="match status" value="1"/>
</dbReference>
<dbReference type="PANTHER" id="PTHR24421">
    <property type="entry name" value="NITRATE/NITRITE SENSOR PROTEIN NARX-RELATED"/>
    <property type="match status" value="1"/>
</dbReference>
<evidence type="ECO:0000256" key="16">
    <source>
        <dbReference type="SAM" id="Phobius"/>
    </source>
</evidence>
<evidence type="ECO:0000256" key="6">
    <source>
        <dbReference type="ARBA" id="ARBA00022485"/>
    </source>
</evidence>
<comment type="cofactor">
    <cofactor evidence="2">
        <name>[4Fe-4S] cluster</name>
        <dbReference type="ChEBI" id="CHEBI:49883"/>
    </cofactor>
</comment>
<evidence type="ECO:0000256" key="3">
    <source>
        <dbReference type="ARBA" id="ARBA00004496"/>
    </source>
</evidence>
<comment type="caution">
    <text evidence="18">The sequence shown here is derived from an EMBL/GenBank/DDBJ whole genome shotgun (WGS) entry which is preliminary data.</text>
</comment>
<feature type="transmembrane region" description="Helical" evidence="16">
    <location>
        <begin position="46"/>
        <end position="68"/>
    </location>
</feature>
<evidence type="ECO:0000256" key="8">
    <source>
        <dbReference type="ARBA" id="ARBA00022679"/>
    </source>
</evidence>
<keyword evidence="19" id="KW-1185">Reference proteome</keyword>
<dbReference type="GO" id="GO:0051539">
    <property type="term" value="F:4 iron, 4 sulfur cluster binding"/>
    <property type="evidence" value="ECO:0007669"/>
    <property type="project" value="UniProtKB-KW"/>
</dbReference>
<keyword evidence="16" id="KW-0812">Transmembrane</keyword>
<evidence type="ECO:0000256" key="12">
    <source>
        <dbReference type="ARBA" id="ARBA00023012"/>
    </source>
</evidence>
<dbReference type="Pfam" id="PF02518">
    <property type="entry name" value="HATPase_c"/>
    <property type="match status" value="1"/>
</dbReference>
<dbReference type="GO" id="GO:0016020">
    <property type="term" value="C:membrane"/>
    <property type="evidence" value="ECO:0007669"/>
    <property type="project" value="InterPro"/>
</dbReference>
<feature type="domain" description="Histidine kinase" evidence="17">
    <location>
        <begin position="200"/>
        <end position="399"/>
    </location>
</feature>
<dbReference type="GO" id="GO:0005737">
    <property type="term" value="C:cytoplasm"/>
    <property type="evidence" value="ECO:0007669"/>
    <property type="project" value="UniProtKB-SubCell"/>
</dbReference>
<evidence type="ECO:0000256" key="4">
    <source>
        <dbReference type="ARBA" id="ARBA00012438"/>
    </source>
</evidence>
<evidence type="ECO:0000256" key="1">
    <source>
        <dbReference type="ARBA" id="ARBA00000085"/>
    </source>
</evidence>
<dbReference type="InterPro" id="IPR017205">
    <property type="entry name" value="Sig_transdc_His_kinase_ChrS"/>
</dbReference>
<keyword evidence="9" id="KW-0479">Metal-binding</keyword>
<dbReference type="RefSeq" id="WP_215526602.1">
    <property type="nucleotide sequence ID" value="NZ_JACHWR010000002.1"/>
</dbReference>
<dbReference type="InterPro" id="IPR004358">
    <property type="entry name" value="Sig_transdc_His_kin-like_C"/>
</dbReference>
<keyword evidence="8" id="KW-0808">Transferase</keyword>
<evidence type="ECO:0000256" key="14">
    <source>
        <dbReference type="ARBA" id="ARBA00024827"/>
    </source>
</evidence>
<dbReference type="EC" id="2.7.13.3" evidence="4"/>
<dbReference type="GO" id="GO:0046983">
    <property type="term" value="F:protein dimerization activity"/>
    <property type="evidence" value="ECO:0007669"/>
    <property type="project" value="InterPro"/>
</dbReference>
<evidence type="ECO:0000313" key="18">
    <source>
        <dbReference type="EMBL" id="MBB3043236.1"/>
    </source>
</evidence>
<dbReference type="AlphaFoldDB" id="A0A7W4VWT8"/>
<dbReference type="EMBL" id="JACHWR010000002">
    <property type="protein sequence ID" value="MBB3043236.1"/>
    <property type="molecule type" value="Genomic_DNA"/>
</dbReference>
<organism evidence="18 19">
    <name type="scientific">Nocardioides soli</name>
    <dbReference type="NCBI Taxonomy" id="1036020"/>
    <lineage>
        <taxon>Bacteria</taxon>
        <taxon>Bacillati</taxon>
        <taxon>Actinomycetota</taxon>
        <taxon>Actinomycetes</taxon>
        <taxon>Propionibacteriales</taxon>
        <taxon>Nocardioidaceae</taxon>
        <taxon>Nocardioides</taxon>
    </lineage>
</organism>
<dbReference type="PROSITE" id="PS50109">
    <property type="entry name" value="HIS_KIN"/>
    <property type="match status" value="1"/>
</dbReference>
<dbReference type="InterPro" id="IPR011712">
    <property type="entry name" value="Sig_transdc_His_kin_sub3_dim/P"/>
</dbReference>
<sequence>MVDHRTAATRSLEAISSGLRTALHALVVVLTVVVLAAAPEQSGRELVALCLVALFLGTYALGALRGLPEGTGRARRDQLWVVALTVEWMALAGSTGAAVYLVFALFFLYLQAFSGWRSVLAVALSTAFAVVAFGAQAGFTAAGVLGPILGAAVALVFGYGYRSLAREIGARGALIEELNSTRAQLAAAERAAGVADERERLAREIHDTVSQSLSSIVMLLHVAERADPDDARRRVRQARDAATGALAETRQFISELAPPGLRRSSLLEALTRLVDEARDTSGIQAHVSLTGEEGSLDSVPAPVQTAMLRVAQSSLANVVQHAGARRVDVTLTRLEDEVIIDVVDDGRGFDAAGSSRSIGGESFGLRAMRQRVEGLGGELVVQSRPGTGTSVTAKFKVDR</sequence>
<keyword evidence="13" id="KW-0411">Iron-sulfur</keyword>
<name>A0A7W4VWT8_9ACTN</name>